<name>A0ACB8TQZ7_9APHY</name>
<protein>
    <submittedName>
        <fullName evidence="1">Uncharacterized protein</fullName>
    </submittedName>
</protein>
<dbReference type="Proteomes" id="UP001055072">
    <property type="component" value="Unassembled WGS sequence"/>
</dbReference>
<sequence length="81" mass="8977">MGANPAVVTCRAYIKGTVHRLPQVCWMRASTHKPLRIAGDGLGHSRVQVACPSTRKESGRLSGHVVYVAARFELLRTLWHL</sequence>
<keyword evidence="2" id="KW-1185">Reference proteome</keyword>
<evidence type="ECO:0000313" key="2">
    <source>
        <dbReference type="Proteomes" id="UP001055072"/>
    </source>
</evidence>
<proteinExistence type="predicted"/>
<comment type="caution">
    <text evidence="1">The sequence shown here is derived from an EMBL/GenBank/DDBJ whole genome shotgun (WGS) entry which is preliminary data.</text>
</comment>
<evidence type="ECO:0000313" key="1">
    <source>
        <dbReference type="EMBL" id="KAI0084234.1"/>
    </source>
</evidence>
<dbReference type="EMBL" id="MU274945">
    <property type="protein sequence ID" value="KAI0084234.1"/>
    <property type="molecule type" value="Genomic_DNA"/>
</dbReference>
<gene>
    <name evidence="1" type="ORF">BDY19DRAFT_972826</name>
</gene>
<organism evidence="1 2">
    <name type="scientific">Irpex rosettiformis</name>
    <dbReference type="NCBI Taxonomy" id="378272"/>
    <lineage>
        <taxon>Eukaryota</taxon>
        <taxon>Fungi</taxon>
        <taxon>Dikarya</taxon>
        <taxon>Basidiomycota</taxon>
        <taxon>Agaricomycotina</taxon>
        <taxon>Agaricomycetes</taxon>
        <taxon>Polyporales</taxon>
        <taxon>Irpicaceae</taxon>
        <taxon>Irpex</taxon>
    </lineage>
</organism>
<reference evidence="1" key="1">
    <citation type="journal article" date="2021" name="Environ. Microbiol.">
        <title>Gene family expansions and transcriptome signatures uncover fungal adaptations to wood decay.</title>
        <authorList>
            <person name="Hage H."/>
            <person name="Miyauchi S."/>
            <person name="Viragh M."/>
            <person name="Drula E."/>
            <person name="Min B."/>
            <person name="Chaduli D."/>
            <person name="Navarro D."/>
            <person name="Favel A."/>
            <person name="Norest M."/>
            <person name="Lesage-Meessen L."/>
            <person name="Balint B."/>
            <person name="Merenyi Z."/>
            <person name="de Eugenio L."/>
            <person name="Morin E."/>
            <person name="Martinez A.T."/>
            <person name="Baldrian P."/>
            <person name="Stursova M."/>
            <person name="Martinez M.J."/>
            <person name="Novotny C."/>
            <person name="Magnuson J.K."/>
            <person name="Spatafora J.W."/>
            <person name="Maurice S."/>
            <person name="Pangilinan J."/>
            <person name="Andreopoulos W."/>
            <person name="LaButti K."/>
            <person name="Hundley H."/>
            <person name="Na H."/>
            <person name="Kuo A."/>
            <person name="Barry K."/>
            <person name="Lipzen A."/>
            <person name="Henrissat B."/>
            <person name="Riley R."/>
            <person name="Ahrendt S."/>
            <person name="Nagy L.G."/>
            <person name="Grigoriev I.V."/>
            <person name="Martin F."/>
            <person name="Rosso M.N."/>
        </authorList>
    </citation>
    <scope>NUCLEOTIDE SEQUENCE</scope>
    <source>
        <strain evidence="1">CBS 384.51</strain>
    </source>
</reference>
<accession>A0ACB8TQZ7</accession>